<gene>
    <name evidence="8" type="ORF">PAUS00366_LOCUS10240</name>
</gene>
<accession>A0A7S4AJE0</accession>
<dbReference type="Pfam" id="PF25539">
    <property type="entry name" value="Bestrophin_2"/>
    <property type="match status" value="1"/>
</dbReference>
<feature type="compositionally biased region" description="Basic and acidic residues" evidence="7">
    <location>
        <begin position="541"/>
        <end position="553"/>
    </location>
</feature>
<dbReference type="PANTHER" id="PTHR33281:SF20">
    <property type="match status" value="1"/>
</dbReference>
<dbReference type="GO" id="GO:0016020">
    <property type="term" value="C:membrane"/>
    <property type="evidence" value="ECO:0007669"/>
    <property type="project" value="UniProtKB-SubCell"/>
</dbReference>
<evidence type="ECO:0000256" key="5">
    <source>
        <dbReference type="ARBA" id="ARBA00023065"/>
    </source>
</evidence>
<keyword evidence="6" id="KW-0472">Membrane</keyword>
<feature type="compositionally biased region" description="Polar residues" evidence="7">
    <location>
        <begin position="489"/>
        <end position="505"/>
    </location>
</feature>
<comment type="subcellular location">
    <subcellularLocation>
        <location evidence="1">Membrane</location>
        <topology evidence="1">Multi-pass membrane protein</topology>
    </subcellularLocation>
</comment>
<dbReference type="EMBL" id="HBIX01013924">
    <property type="protein sequence ID" value="CAE0717488.1"/>
    <property type="molecule type" value="Transcribed_RNA"/>
</dbReference>
<dbReference type="PANTHER" id="PTHR33281">
    <property type="entry name" value="UPF0187 PROTEIN YNEE"/>
    <property type="match status" value="1"/>
</dbReference>
<evidence type="ECO:0000256" key="4">
    <source>
        <dbReference type="ARBA" id="ARBA00022989"/>
    </source>
</evidence>
<organism evidence="8">
    <name type="scientific">Pseudo-nitzschia australis</name>
    <dbReference type="NCBI Taxonomy" id="44445"/>
    <lineage>
        <taxon>Eukaryota</taxon>
        <taxon>Sar</taxon>
        <taxon>Stramenopiles</taxon>
        <taxon>Ochrophyta</taxon>
        <taxon>Bacillariophyta</taxon>
        <taxon>Bacillariophyceae</taxon>
        <taxon>Bacillariophycidae</taxon>
        <taxon>Bacillariales</taxon>
        <taxon>Bacillariaceae</taxon>
        <taxon>Pseudo-nitzschia</taxon>
    </lineage>
</organism>
<evidence type="ECO:0000256" key="6">
    <source>
        <dbReference type="ARBA" id="ARBA00023136"/>
    </source>
</evidence>
<dbReference type="GO" id="GO:0005254">
    <property type="term" value="F:chloride channel activity"/>
    <property type="evidence" value="ECO:0007669"/>
    <property type="project" value="InterPro"/>
</dbReference>
<evidence type="ECO:0000256" key="1">
    <source>
        <dbReference type="ARBA" id="ARBA00004141"/>
    </source>
</evidence>
<feature type="compositionally biased region" description="Polar residues" evidence="7">
    <location>
        <begin position="520"/>
        <end position="540"/>
    </location>
</feature>
<keyword evidence="4" id="KW-1133">Transmembrane helix</keyword>
<keyword evidence="3" id="KW-0812">Transmembrane</keyword>
<evidence type="ECO:0000256" key="2">
    <source>
        <dbReference type="ARBA" id="ARBA00022448"/>
    </source>
</evidence>
<proteinExistence type="predicted"/>
<dbReference type="InterPro" id="IPR044669">
    <property type="entry name" value="YneE/VCCN1/2-like"/>
</dbReference>
<feature type="region of interest" description="Disordered" evidence="7">
    <location>
        <begin position="471"/>
        <end position="555"/>
    </location>
</feature>
<name>A0A7S4AJE0_9STRA</name>
<keyword evidence="5" id="KW-0406">Ion transport</keyword>
<evidence type="ECO:0000256" key="7">
    <source>
        <dbReference type="SAM" id="MobiDB-lite"/>
    </source>
</evidence>
<feature type="compositionally biased region" description="Low complexity" evidence="7">
    <location>
        <begin position="477"/>
        <end position="488"/>
    </location>
</feature>
<reference evidence="8" key="1">
    <citation type="submission" date="2021-01" db="EMBL/GenBank/DDBJ databases">
        <authorList>
            <person name="Corre E."/>
            <person name="Pelletier E."/>
            <person name="Niang G."/>
            <person name="Scheremetjew M."/>
            <person name="Finn R."/>
            <person name="Kale V."/>
            <person name="Holt S."/>
            <person name="Cochrane G."/>
            <person name="Meng A."/>
            <person name="Brown T."/>
            <person name="Cohen L."/>
        </authorList>
    </citation>
    <scope>NUCLEOTIDE SEQUENCE</scope>
    <source>
        <strain evidence="8">10249 10 AB</strain>
    </source>
</reference>
<protein>
    <submittedName>
        <fullName evidence="8">Uncharacterized protein</fullName>
    </submittedName>
</protein>
<keyword evidence="2" id="KW-0813">Transport</keyword>
<sequence length="703" mass="79303">MTDLIQQMDDCEAKEAEMNRQSELMRETDDTDCENEVNQHFDEKNEIYSGEILNTDGDVISRKNSRSWLRKISDRRSEARMLRKSKKIEKHRRRADAIPLNVNKVVSLSSRSGINMRAPRKQQKSKGEQIHDDMKQQVATRHLYRKRKSISKSKASHLREGRQLEFRDRFDEKTGNAYSVFTAVSRKTLRAGHLDPDAIPPLLFLEECAHLLSLLSAVAFSTLRNDLPEAESPLTIFEPGLPWPQVDPDNYRGTVRKGWTKSKYRIYAVLQYVIGRSRNEAARTLYNAARPFRVIGNVSDAELEKLQEARGPLAKVTLVSMWLLELISREYQAGSTGNVAPPIISRLYQFVSEGMAGYNQARKIAHIPFPFPHAQITTLFMLIVDFIVTPLLMTTYVTNRTLGFFLNLSSVMCFTGLHEVAREIENPFQNVPNDVPLNNYQAQFNEGLMVMFYGYHPDAYWDSGTNDHCDGNEDKNAGSNNSAAAKGSIQSNHSQSQGENLSDGNISALGGKEKPKNCVLDSSQQQQHHSENIPTLSFQTGRRDSMHVSEPEPKFTIPSGTTMIRNIVQQQSKGADDAMLRIPNSDGVMCDIIQEDEGSLTNSISIGNLARSKNSTRTEKFLHNVLGGTVEQFSDSFHAFEPGVGSFPEFPTEERRKVHGSVLFRIPKRSDETYSDFCIPRNDSDSSLILAKATEDESLQEPK</sequence>
<evidence type="ECO:0000313" key="8">
    <source>
        <dbReference type="EMBL" id="CAE0717488.1"/>
    </source>
</evidence>
<evidence type="ECO:0000256" key="3">
    <source>
        <dbReference type="ARBA" id="ARBA00022692"/>
    </source>
</evidence>
<dbReference type="AlphaFoldDB" id="A0A7S4AJE0"/>